<feature type="signal peptide" evidence="2">
    <location>
        <begin position="1"/>
        <end position="22"/>
    </location>
</feature>
<dbReference type="PROSITE" id="PS50279">
    <property type="entry name" value="BPTI_KUNITZ_2"/>
    <property type="match status" value="2"/>
</dbReference>
<feature type="domain" description="BPTI/Kunitz inhibitor" evidence="3">
    <location>
        <begin position="25"/>
        <end position="76"/>
    </location>
</feature>
<dbReference type="PANTHER" id="PTHR10083:SF375">
    <property type="entry name" value="BPTI_KUNITZ INHIBITOR DOMAIN-CONTAINING PROTEIN"/>
    <property type="match status" value="1"/>
</dbReference>
<evidence type="ECO:0000256" key="2">
    <source>
        <dbReference type="SAM" id="SignalP"/>
    </source>
</evidence>
<dbReference type="GeneTree" id="ENSGT00940000168688"/>
<sequence>MKFLILNVCVCVWSVNVCVLLAARCQLDVDFGFQCTDFVQRWFFDRTVAACSPFWFGGCGGNANRFSSEHECFRTCGVQSKSSLTVTGCCRCLFAVDLTYSDLFSLSDPNKRLQPEIMVFSKGDHSLLSLQVIHQSCRWKRFSSLALALDPGGCQDYAMMWFFDTVQNECIRFWYGGCDGNANRFETQEECENLCLTHIRKSQDLMSPEGGNLNRTTWLKAAAV</sequence>
<organism evidence="4 5">
    <name type="scientific">Xiphophorus couchianus</name>
    <name type="common">Monterrey platyfish</name>
    <dbReference type="NCBI Taxonomy" id="32473"/>
    <lineage>
        <taxon>Eukaryota</taxon>
        <taxon>Metazoa</taxon>
        <taxon>Chordata</taxon>
        <taxon>Craniata</taxon>
        <taxon>Vertebrata</taxon>
        <taxon>Euteleostomi</taxon>
        <taxon>Actinopterygii</taxon>
        <taxon>Neopterygii</taxon>
        <taxon>Teleostei</taxon>
        <taxon>Neoteleostei</taxon>
        <taxon>Acanthomorphata</taxon>
        <taxon>Ovalentaria</taxon>
        <taxon>Atherinomorphae</taxon>
        <taxon>Cyprinodontiformes</taxon>
        <taxon>Poeciliidae</taxon>
        <taxon>Poeciliinae</taxon>
        <taxon>Xiphophorus</taxon>
    </lineage>
</organism>
<reference evidence="4" key="1">
    <citation type="submission" date="2025-08" db="UniProtKB">
        <authorList>
            <consortium name="Ensembl"/>
        </authorList>
    </citation>
    <scope>IDENTIFICATION</scope>
</reference>
<evidence type="ECO:0000259" key="3">
    <source>
        <dbReference type="PROSITE" id="PS50279"/>
    </source>
</evidence>
<evidence type="ECO:0000313" key="5">
    <source>
        <dbReference type="Proteomes" id="UP000261380"/>
    </source>
</evidence>
<dbReference type="CDD" id="cd22631">
    <property type="entry name" value="Kunitz_collagen_alpha6_VI-like"/>
    <property type="match status" value="1"/>
</dbReference>
<dbReference type="Gene3D" id="4.10.410.10">
    <property type="entry name" value="Pancreatic trypsin inhibitor Kunitz domain"/>
    <property type="match status" value="2"/>
</dbReference>
<proteinExistence type="predicted"/>
<dbReference type="PANTHER" id="PTHR10083">
    <property type="entry name" value="KUNITZ-TYPE PROTEASE INHIBITOR-RELATED"/>
    <property type="match status" value="1"/>
</dbReference>
<keyword evidence="5" id="KW-1185">Reference proteome</keyword>
<dbReference type="InterPro" id="IPR036880">
    <property type="entry name" value="Kunitz_BPTI_sf"/>
</dbReference>
<keyword evidence="2" id="KW-0732">Signal</keyword>
<protein>
    <recommendedName>
        <fullName evidence="3">BPTI/Kunitz inhibitor domain-containing protein</fullName>
    </recommendedName>
</protein>
<keyword evidence="1" id="KW-1015">Disulfide bond</keyword>
<dbReference type="Ensembl" id="ENSXCOT00000028126.1">
    <property type="protein sequence ID" value="ENSXCOP00000027791.1"/>
    <property type="gene ID" value="ENSXCOG00000020720.1"/>
</dbReference>
<dbReference type="InterPro" id="IPR050098">
    <property type="entry name" value="TFPI/VKTCI-like"/>
</dbReference>
<dbReference type="GO" id="GO:0005615">
    <property type="term" value="C:extracellular space"/>
    <property type="evidence" value="ECO:0007669"/>
    <property type="project" value="TreeGrafter"/>
</dbReference>
<dbReference type="SUPFAM" id="SSF57362">
    <property type="entry name" value="BPTI-like"/>
    <property type="match status" value="2"/>
</dbReference>
<reference evidence="4" key="2">
    <citation type="submission" date="2025-09" db="UniProtKB">
        <authorList>
            <consortium name="Ensembl"/>
        </authorList>
    </citation>
    <scope>IDENTIFICATION</scope>
</reference>
<dbReference type="GO" id="GO:0004867">
    <property type="term" value="F:serine-type endopeptidase inhibitor activity"/>
    <property type="evidence" value="ECO:0007669"/>
    <property type="project" value="InterPro"/>
</dbReference>
<dbReference type="SMART" id="SM00131">
    <property type="entry name" value="KU"/>
    <property type="match status" value="2"/>
</dbReference>
<feature type="chain" id="PRO_5045349422" description="BPTI/Kunitz inhibitor domain-containing protein" evidence="2">
    <location>
        <begin position="23"/>
        <end position="224"/>
    </location>
</feature>
<name>A0A3B5MVZ4_9TELE</name>
<accession>A0A3B5MVZ4</accession>
<feature type="domain" description="BPTI/Kunitz inhibitor" evidence="3">
    <location>
        <begin position="145"/>
        <end position="195"/>
    </location>
</feature>
<dbReference type="AlphaFoldDB" id="A0A3B5MVZ4"/>
<dbReference type="PROSITE" id="PS00280">
    <property type="entry name" value="BPTI_KUNITZ_1"/>
    <property type="match status" value="2"/>
</dbReference>
<dbReference type="Proteomes" id="UP000261380">
    <property type="component" value="Unplaced"/>
</dbReference>
<dbReference type="CDD" id="cd22635">
    <property type="entry name" value="Kunitz_papilin"/>
    <property type="match status" value="1"/>
</dbReference>
<dbReference type="Pfam" id="PF00014">
    <property type="entry name" value="Kunitz_BPTI"/>
    <property type="match status" value="2"/>
</dbReference>
<evidence type="ECO:0000256" key="1">
    <source>
        <dbReference type="ARBA" id="ARBA00023157"/>
    </source>
</evidence>
<dbReference type="PRINTS" id="PR00759">
    <property type="entry name" value="BASICPTASE"/>
</dbReference>
<dbReference type="InterPro" id="IPR020901">
    <property type="entry name" value="Prtase_inh_Kunz-CS"/>
</dbReference>
<evidence type="ECO:0000313" key="4">
    <source>
        <dbReference type="Ensembl" id="ENSXCOP00000027791.1"/>
    </source>
</evidence>
<dbReference type="InterPro" id="IPR002223">
    <property type="entry name" value="Kunitz_BPTI"/>
</dbReference>